<feature type="transmembrane region" description="Helical" evidence="1">
    <location>
        <begin position="56"/>
        <end position="75"/>
    </location>
</feature>
<evidence type="ECO:0000313" key="2">
    <source>
        <dbReference type="EMBL" id="KOG57126.1"/>
    </source>
</evidence>
<keyword evidence="1" id="KW-1133">Transmembrane helix</keyword>
<accession>A0ABR5IT13</accession>
<dbReference type="EMBL" id="LGUT01004202">
    <property type="protein sequence ID" value="KOG57126.1"/>
    <property type="molecule type" value="Genomic_DNA"/>
</dbReference>
<proteinExistence type="predicted"/>
<organism evidence="2 3">
    <name type="scientific">Streptomyces varsoviensis</name>
    <dbReference type="NCBI Taxonomy" id="67373"/>
    <lineage>
        <taxon>Bacteria</taxon>
        <taxon>Bacillati</taxon>
        <taxon>Actinomycetota</taxon>
        <taxon>Actinomycetes</taxon>
        <taxon>Kitasatosporales</taxon>
        <taxon>Streptomycetaceae</taxon>
        <taxon>Streptomyces</taxon>
    </lineage>
</organism>
<sequence>MVPYGIFSFMTPVSPAPPPGLPVPVRRLWAAVLFGYMALGATLQSLPSYVVQHFHGGPLIAGTVVGIAFLATACAR</sequence>
<keyword evidence="1" id="KW-0472">Membrane</keyword>
<evidence type="ECO:0000313" key="3">
    <source>
        <dbReference type="Proteomes" id="UP000037020"/>
    </source>
</evidence>
<comment type="caution">
    <text evidence="2">The sequence shown here is derived from an EMBL/GenBank/DDBJ whole genome shotgun (WGS) entry which is preliminary data.</text>
</comment>
<gene>
    <name evidence="2" type="ORF">ADK38_43070</name>
</gene>
<keyword evidence="3" id="KW-1185">Reference proteome</keyword>
<dbReference type="Proteomes" id="UP000037020">
    <property type="component" value="Unassembled WGS sequence"/>
</dbReference>
<evidence type="ECO:0000256" key="1">
    <source>
        <dbReference type="SAM" id="Phobius"/>
    </source>
</evidence>
<protein>
    <recommendedName>
        <fullName evidence="4">MFS transporter</fullName>
    </recommendedName>
</protein>
<reference evidence="2 3" key="1">
    <citation type="submission" date="2015-07" db="EMBL/GenBank/DDBJ databases">
        <authorList>
            <person name="Ju K.-S."/>
            <person name="Doroghazi J.R."/>
            <person name="Metcalf W.W."/>
        </authorList>
    </citation>
    <scope>NUCLEOTIDE SEQUENCE [LARGE SCALE GENOMIC DNA]</scope>
    <source>
        <strain evidence="2 3">NRRL B-3589</strain>
    </source>
</reference>
<feature type="non-terminal residue" evidence="2">
    <location>
        <position position="76"/>
    </location>
</feature>
<name>A0ABR5IT13_9ACTN</name>
<keyword evidence="1" id="KW-0812">Transmembrane</keyword>
<evidence type="ECO:0008006" key="4">
    <source>
        <dbReference type="Google" id="ProtNLM"/>
    </source>
</evidence>